<reference evidence="4" key="1">
    <citation type="submission" date="2018-05" db="EMBL/GenBank/DDBJ databases">
        <authorList>
            <person name="Lanie J.A."/>
            <person name="Ng W.-L."/>
            <person name="Kazmierczak K.M."/>
            <person name="Andrzejewski T.M."/>
            <person name="Davidsen T.M."/>
            <person name="Wayne K.J."/>
            <person name="Tettelin H."/>
            <person name="Glass J.I."/>
            <person name="Rusch D."/>
            <person name="Podicherti R."/>
            <person name="Tsui H.-C.T."/>
            <person name="Winkler M.E."/>
        </authorList>
    </citation>
    <scope>NUCLEOTIDE SEQUENCE</scope>
</reference>
<sequence length="65" mass="7644">MRRYNIDNAYEKLKKLSRGQKINKEILHNFIEQLDIPDDAKSRLKELNPSNYLGNAEIQAKSIKK</sequence>
<evidence type="ECO:0000313" key="4">
    <source>
        <dbReference type="EMBL" id="SVC28416.1"/>
    </source>
</evidence>
<dbReference type="PANTHER" id="PTHR43411">
    <property type="entry name" value="ADENYLOSUCCINATE LYASE"/>
    <property type="match status" value="1"/>
</dbReference>
<dbReference type="GO" id="GO:0004018">
    <property type="term" value="F:N6-(1,2-dicarboxyethyl)AMP AMP-lyase (fumarate-forming) activity"/>
    <property type="evidence" value="ECO:0007669"/>
    <property type="project" value="InterPro"/>
</dbReference>
<dbReference type="Gene3D" id="1.10.40.30">
    <property type="entry name" value="Fumarase/aspartase (C-terminal domain)"/>
    <property type="match status" value="1"/>
</dbReference>
<accession>A0A382KVJ3</accession>
<name>A0A382KVJ3_9ZZZZ</name>
<dbReference type="Pfam" id="PF08328">
    <property type="entry name" value="ASL_C"/>
    <property type="match status" value="1"/>
</dbReference>
<organism evidence="4">
    <name type="scientific">marine metagenome</name>
    <dbReference type="NCBI Taxonomy" id="408172"/>
    <lineage>
        <taxon>unclassified sequences</taxon>
        <taxon>metagenomes</taxon>
        <taxon>ecological metagenomes</taxon>
    </lineage>
</organism>
<dbReference type="AlphaFoldDB" id="A0A382KVJ3"/>
<protein>
    <recommendedName>
        <fullName evidence="3">Adenylosuccinate lyase PurB C-terminal domain-containing protein</fullName>
    </recommendedName>
</protein>
<comment type="pathway">
    <text evidence="1">Purine metabolism; IMP biosynthesis via de novo pathway; 5-amino-1-(5-phospho-D-ribosyl)imidazole-4-carboxamide from 5-amino-1-(5-phospho-D-ribosyl)imidazole-4-carboxylate: step 2/2.</text>
</comment>
<gene>
    <name evidence="4" type="ORF">METZ01_LOCUS281270</name>
</gene>
<proteinExistence type="predicted"/>
<dbReference type="InterPro" id="IPR013539">
    <property type="entry name" value="PurB_C"/>
</dbReference>
<evidence type="ECO:0000256" key="1">
    <source>
        <dbReference type="ARBA" id="ARBA00004706"/>
    </source>
</evidence>
<dbReference type="InterPro" id="IPR047136">
    <property type="entry name" value="PurB_bact"/>
</dbReference>
<dbReference type="PANTHER" id="PTHR43411:SF1">
    <property type="entry name" value="ADENYLOSUCCINATE LYASE"/>
    <property type="match status" value="1"/>
</dbReference>
<evidence type="ECO:0000256" key="2">
    <source>
        <dbReference type="ARBA" id="ARBA00004734"/>
    </source>
</evidence>
<feature type="domain" description="Adenylosuccinate lyase PurB C-terminal" evidence="3">
    <location>
        <begin position="1"/>
        <end position="53"/>
    </location>
</feature>
<dbReference type="GO" id="GO:0006188">
    <property type="term" value="P:IMP biosynthetic process"/>
    <property type="evidence" value="ECO:0007669"/>
    <property type="project" value="InterPro"/>
</dbReference>
<evidence type="ECO:0000259" key="3">
    <source>
        <dbReference type="Pfam" id="PF08328"/>
    </source>
</evidence>
<comment type="pathway">
    <text evidence="2">Purine metabolism; AMP biosynthesis via de novo pathway; AMP from IMP: step 2/2.</text>
</comment>
<dbReference type="EMBL" id="UINC01083071">
    <property type="protein sequence ID" value="SVC28416.1"/>
    <property type="molecule type" value="Genomic_DNA"/>
</dbReference>